<dbReference type="AlphaFoldDB" id="A0A0E9QSZ7"/>
<reference evidence="1" key="2">
    <citation type="journal article" date="2015" name="Fish Shellfish Immunol.">
        <title>Early steps in the European eel (Anguilla anguilla)-Vibrio vulnificus interaction in the gills: Role of the RtxA13 toxin.</title>
        <authorList>
            <person name="Callol A."/>
            <person name="Pajuelo D."/>
            <person name="Ebbesson L."/>
            <person name="Teles M."/>
            <person name="MacKenzie S."/>
            <person name="Amaro C."/>
        </authorList>
    </citation>
    <scope>NUCLEOTIDE SEQUENCE</scope>
</reference>
<name>A0A0E9QSZ7_ANGAN</name>
<organism evidence="1">
    <name type="scientific">Anguilla anguilla</name>
    <name type="common">European freshwater eel</name>
    <name type="synonym">Muraena anguilla</name>
    <dbReference type="NCBI Taxonomy" id="7936"/>
    <lineage>
        <taxon>Eukaryota</taxon>
        <taxon>Metazoa</taxon>
        <taxon>Chordata</taxon>
        <taxon>Craniata</taxon>
        <taxon>Vertebrata</taxon>
        <taxon>Euteleostomi</taxon>
        <taxon>Actinopterygii</taxon>
        <taxon>Neopterygii</taxon>
        <taxon>Teleostei</taxon>
        <taxon>Anguilliformes</taxon>
        <taxon>Anguillidae</taxon>
        <taxon>Anguilla</taxon>
    </lineage>
</organism>
<reference evidence="1" key="1">
    <citation type="submission" date="2014-11" db="EMBL/GenBank/DDBJ databases">
        <authorList>
            <person name="Amaro Gonzalez C."/>
        </authorList>
    </citation>
    <scope>NUCLEOTIDE SEQUENCE</scope>
</reference>
<accession>A0A0E9QSZ7</accession>
<sequence length="50" mass="5732">MKVTHVGPVTVSCSSYPKGEMLDNEYKFNTMNITSPSHWQPRFTRTCTHS</sequence>
<evidence type="ECO:0000313" key="1">
    <source>
        <dbReference type="EMBL" id="JAH19949.1"/>
    </source>
</evidence>
<proteinExistence type="predicted"/>
<dbReference type="EMBL" id="GBXM01099487">
    <property type="protein sequence ID" value="JAH09090.1"/>
    <property type="molecule type" value="Transcribed_RNA"/>
</dbReference>
<protein>
    <submittedName>
        <fullName evidence="1">Uncharacterized protein</fullName>
    </submittedName>
</protein>
<dbReference type="EMBL" id="GBXM01088628">
    <property type="protein sequence ID" value="JAH19949.1"/>
    <property type="molecule type" value="Transcribed_RNA"/>
</dbReference>
<dbReference type="EMBL" id="GBXM01070158">
    <property type="protein sequence ID" value="JAH38419.1"/>
    <property type="molecule type" value="Transcribed_RNA"/>
</dbReference>